<evidence type="ECO:0000256" key="1">
    <source>
        <dbReference type="ARBA" id="ARBA00005736"/>
    </source>
</evidence>
<dbReference type="GO" id="GO:0004519">
    <property type="term" value="F:endonuclease activity"/>
    <property type="evidence" value="ECO:0007669"/>
    <property type="project" value="UniProtKB-KW"/>
</dbReference>
<keyword evidence="5" id="KW-0378">Hydrolase</keyword>
<feature type="domain" description="tRNA-splicing endonuclease subunit Sen54 N-terminal" evidence="4">
    <location>
        <begin position="199"/>
        <end position="277"/>
    </location>
</feature>
<evidence type="ECO:0000256" key="2">
    <source>
        <dbReference type="ARBA" id="ARBA00022694"/>
    </source>
</evidence>
<accession>A0A854QI71</accession>
<keyword evidence="2" id="KW-0819">tRNA processing</keyword>
<dbReference type="Proteomes" id="UP000199727">
    <property type="component" value="Unassembled WGS sequence"/>
</dbReference>
<feature type="region of interest" description="Disordered" evidence="3">
    <location>
        <begin position="77"/>
        <end position="135"/>
    </location>
</feature>
<protein>
    <submittedName>
        <fullName evidence="5">tRNA-splicing endonuclease subunit Sen54</fullName>
    </submittedName>
</protein>
<name>A0A854QI71_CRYNE</name>
<dbReference type="GO" id="GO:0000379">
    <property type="term" value="P:tRNA-type intron splice site recognition and cleavage"/>
    <property type="evidence" value="ECO:0007669"/>
    <property type="project" value="TreeGrafter"/>
</dbReference>
<dbReference type="AlphaFoldDB" id="A0A854QI71"/>
<organism evidence="5 6">
    <name type="scientific">Cryptococcus neoformans Tu259-1</name>
    <dbReference type="NCBI Taxonomy" id="1230072"/>
    <lineage>
        <taxon>Eukaryota</taxon>
        <taxon>Fungi</taxon>
        <taxon>Dikarya</taxon>
        <taxon>Basidiomycota</taxon>
        <taxon>Agaricomycotina</taxon>
        <taxon>Tremellomycetes</taxon>
        <taxon>Tremellales</taxon>
        <taxon>Cryptococcaceae</taxon>
        <taxon>Cryptococcus</taxon>
        <taxon>Cryptococcus neoformans species complex</taxon>
    </lineage>
</organism>
<dbReference type="PANTHER" id="PTHR21027:SF1">
    <property type="entry name" value="TRNA-SPLICING ENDONUCLEASE SUBUNIT SEN54"/>
    <property type="match status" value="1"/>
</dbReference>
<evidence type="ECO:0000259" key="4">
    <source>
        <dbReference type="Pfam" id="PF12928"/>
    </source>
</evidence>
<dbReference type="EMBL" id="AMKT01000028">
    <property type="protein sequence ID" value="OXG25242.1"/>
    <property type="molecule type" value="Genomic_DNA"/>
</dbReference>
<dbReference type="OrthoDB" id="408683at2759"/>
<keyword evidence="5" id="KW-0255">Endonuclease</keyword>
<evidence type="ECO:0000256" key="3">
    <source>
        <dbReference type="SAM" id="MobiDB-lite"/>
    </source>
</evidence>
<keyword evidence="5" id="KW-0540">Nuclease</keyword>
<dbReference type="Pfam" id="PF12928">
    <property type="entry name" value="tRNA_int_end_N2"/>
    <property type="match status" value="1"/>
</dbReference>
<gene>
    <name evidence="5" type="ORF">C361_02248</name>
</gene>
<dbReference type="InterPro" id="IPR024337">
    <property type="entry name" value="tRNA_splic_suSen54"/>
</dbReference>
<dbReference type="InterPro" id="IPR024336">
    <property type="entry name" value="tRNA_splic_suSen54_N"/>
</dbReference>
<comment type="caution">
    <text evidence="5">The sequence shown here is derived from an EMBL/GenBank/DDBJ whole genome shotgun (WGS) entry which is preliminary data.</text>
</comment>
<evidence type="ECO:0000313" key="5">
    <source>
        <dbReference type="EMBL" id="OXG25242.1"/>
    </source>
</evidence>
<dbReference type="PANTHER" id="PTHR21027">
    <property type="entry name" value="TRNA-SPLICING ENDONUCLEASE SUBUNIT SEN54"/>
    <property type="match status" value="1"/>
</dbReference>
<dbReference type="GO" id="GO:0000214">
    <property type="term" value="C:tRNA-intron endonuclease complex"/>
    <property type="evidence" value="ECO:0007669"/>
    <property type="project" value="TreeGrafter"/>
</dbReference>
<comment type="similarity">
    <text evidence="1">Belongs to the SEN54 family.</text>
</comment>
<proteinExistence type="inferred from homology"/>
<feature type="region of interest" description="Disordered" evidence="3">
    <location>
        <begin position="527"/>
        <end position="554"/>
    </location>
</feature>
<sequence>MLGLRALRVVGLRPLHTICDVNKRRKKKGDKTINILSRLRSPPPSPIIGHPFHTIFHLRSPSHFYTENTMEHITDIQAGPSKLKASQTPQKKPRKSTPSTPVINDDGDDSGPANAKAISGPATGGQGDEEEEGEERMDFKLIQSFADKIQLLPTADNVDGLTSRPQIIIPRRGEKDFEPLQETANLQEMMLEKGRQALFNALTGVRGGHNNSISHALLTPKKPFPQVLIVHGHLLDTMGITVRTPPPAGSKGKGKTSLELLPEEALYLLERGSLQIWIGKDPETDEEVEAGVGEWCDEEYGVKGAIEMSVMEGFGAFIGREGLTWERYQAYSYLKRLGYNVQRSRQFIPEYFLAAPSVQLDEQDPRLPLFNTWWLNIPKWIVGFFKVLARGVQYVAGKMARVGLGLRLTRDPFKGTLLNGWKGSSYNSLFSYLRVVPAGHNQPLPPRPSAPPSDDIYAPLIHNPYIPFWHIWKPMTLWSKRNWDKGSEEGLKTQRPDYFAAVIQARITPLPTIHQLEEIYAMLPDEPKGPIKRYGPQYQRPPRPQVSKPQTQTPAQIPSRLQSLLEHMGWKQQAKTKPQAPSVNVGALRNGDRGFIVGVNDSGNNAWIRFGRTDFSQTPAI</sequence>
<evidence type="ECO:0000313" key="6">
    <source>
        <dbReference type="Proteomes" id="UP000199727"/>
    </source>
</evidence>
<reference evidence="5 6" key="1">
    <citation type="submission" date="2017-06" db="EMBL/GenBank/DDBJ databases">
        <title>Global population genomics of the pathogenic fungus Cryptococcus neoformans var. grubii.</title>
        <authorList>
            <person name="Cuomo C."/>
            <person name="Litvintseva A."/>
            <person name="Chen Y."/>
            <person name="Young S."/>
            <person name="Zeng Q."/>
            <person name="Chapman S."/>
            <person name="Gujja S."/>
            <person name="Saif S."/>
            <person name="Birren B."/>
        </authorList>
    </citation>
    <scope>NUCLEOTIDE SEQUENCE [LARGE SCALE GENOMIC DNA]</scope>
    <source>
        <strain evidence="5 6">Tu259-1</strain>
    </source>
</reference>
<feature type="compositionally biased region" description="Polar residues" evidence="3">
    <location>
        <begin position="84"/>
        <end position="102"/>
    </location>
</feature>